<feature type="region of interest" description="Disordered" evidence="6">
    <location>
        <begin position="1005"/>
        <end position="1043"/>
    </location>
</feature>
<dbReference type="PROSITE" id="PS00478">
    <property type="entry name" value="LIM_DOMAIN_1"/>
    <property type="match status" value="1"/>
</dbReference>
<dbReference type="PROSITE" id="PS50023">
    <property type="entry name" value="LIM_DOMAIN_2"/>
    <property type="match status" value="1"/>
</dbReference>
<dbReference type="Pfam" id="PF00307">
    <property type="entry name" value="CH"/>
    <property type="match status" value="1"/>
</dbReference>
<feature type="region of interest" description="Disordered" evidence="6">
    <location>
        <begin position="1272"/>
        <end position="1322"/>
    </location>
</feature>
<feature type="compositionally biased region" description="Low complexity" evidence="6">
    <location>
        <begin position="197"/>
        <end position="212"/>
    </location>
</feature>
<organism evidence="10 11">
    <name type="scientific">Patagioenas fasciata monilis</name>
    <dbReference type="NCBI Taxonomy" id="372326"/>
    <lineage>
        <taxon>Eukaryota</taxon>
        <taxon>Metazoa</taxon>
        <taxon>Chordata</taxon>
        <taxon>Craniata</taxon>
        <taxon>Vertebrata</taxon>
        <taxon>Euteleostomi</taxon>
        <taxon>Archelosauria</taxon>
        <taxon>Archosauria</taxon>
        <taxon>Dinosauria</taxon>
        <taxon>Saurischia</taxon>
        <taxon>Theropoda</taxon>
        <taxon>Coelurosauria</taxon>
        <taxon>Aves</taxon>
        <taxon>Neognathae</taxon>
        <taxon>Neoaves</taxon>
        <taxon>Columbimorphae</taxon>
        <taxon>Columbiformes</taxon>
        <taxon>Columbidae</taxon>
        <taxon>Patagioenas</taxon>
    </lineage>
</organism>
<feature type="domain" description="Calponin-homology (CH)" evidence="7">
    <location>
        <begin position="12"/>
        <end position="129"/>
    </location>
</feature>
<evidence type="ECO:0000256" key="2">
    <source>
        <dbReference type="ARBA" id="ARBA00022833"/>
    </source>
</evidence>
<dbReference type="InterPro" id="IPR001781">
    <property type="entry name" value="Znf_LIM"/>
</dbReference>
<keyword evidence="2 4" id="KW-0862">Zinc</keyword>
<feature type="region of interest" description="Disordered" evidence="6">
    <location>
        <begin position="803"/>
        <end position="845"/>
    </location>
</feature>
<evidence type="ECO:0000313" key="10">
    <source>
        <dbReference type="EMBL" id="OPJ67003.1"/>
    </source>
</evidence>
<feature type="compositionally biased region" description="Polar residues" evidence="6">
    <location>
        <begin position="301"/>
        <end position="318"/>
    </location>
</feature>
<feature type="compositionally biased region" description="Polar residues" evidence="6">
    <location>
        <begin position="1156"/>
        <end position="1170"/>
    </location>
</feature>
<dbReference type="Pfam" id="PF00595">
    <property type="entry name" value="PDZ"/>
    <property type="match status" value="1"/>
</dbReference>
<dbReference type="GO" id="GO:0010604">
    <property type="term" value="P:positive regulation of macromolecule metabolic process"/>
    <property type="evidence" value="ECO:0007669"/>
    <property type="project" value="UniProtKB-ARBA"/>
</dbReference>
<evidence type="ECO:0000259" key="7">
    <source>
        <dbReference type="PROSITE" id="PS50021"/>
    </source>
</evidence>
<feature type="region of interest" description="Disordered" evidence="6">
    <location>
        <begin position="1156"/>
        <end position="1214"/>
    </location>
</feature>
<keyword evidence="1 4" id="KW-0479">Metal-binding</keyword>
<feature type="compositionally biased region" description="Basic and acidic residues" evidence="6">
    <location>
        <begin position="1345"/>
        <end position="1389"/>
    </location>
</feature>
<dbReference type="GO" id="GO:0080090">
    <property type="term" value="P:regulation of primary metabolic process"/>
    <property type="evidence" value="ECO:0007669"/>
    <property type="project" value="UniProtKB-ARBA"/>
</dbReference>
<dbReference type="FunFam" id="2.10.110.10:FF:000041">
    <property type="entry name" value="LIM and calponin homology domains 1"/>
    <property type="match status" value="1"/>
</dbReference>
<dbReference type="InterPro" id="IPR001715">
    <property type="entry name" value="CH_dom"/>
</dbReference>
<dbReference type="Gene3D" id="2.30.42.10">
    <property type="match status" value="1"/>
</dbReference>
<dbReference type="SUPFAM" id="SSF47576">
    <property type="entry name" value="Calponin-homology domain, CH-domain"/>
    <property type="match status" value="1"/>
</dbReference>
<dbReference type="GO" id="GO:0046872">
    <property type="term" value="F:metal ion binding"/>
    <property type="evidence" value="ECO:0007669"/>
    <property type="project" value="UniProtKB-KW"/>
</dbReference>
<dbReference type="InterPro" id="IPR036034">
    <property type="entry name" value="PDZ_sf"/>
</dbReference>
<feature type="compositionally biased region" description="Polar residues" evidence="6">
    <location>
        <begin position="1179"/>
        <end position="1188"/>
    </location>
</feature>
<name>A0A1V4J454_PATFA</name>
<feature type="compositionally biased region" description="Low complexity" evidence="6">
    <location>
        <begin position="1552"/>
        <end position="1574"/>
    </location>
</feature>
<comment type="caution">
    <text evidence="10">The sequence shown here is derived from an EMBL/GenBank/DDBJ whole genome shotgun (WGS) entry which is preliminary data.</text>
</comment>
<feature type="region of interest" description="Disordered" evidence="6">
    <location>
        <begin position="278"/>
        <end position="330"/>
    </location>
</feature>
<feature type="compositionally biased region" description="Polar residues" evidence="6">
    <location>
        <begin position="1014"/>
        <end position="1025"/>
    </location>
</feature>
<feature type="compositionally biased region" description="Basic and acidic residues" evidence="6">
    <location>
        <begin position="806"/>
        <end position="845"/>
    </location>
</feature>
<dbReference type="EMBL" id="LSYS01009367">
    <property type="protein sequence ID" value="OPJ67003.1"/>
    <property type="molecule type" value="Genomic_DNA"/>
</dbReference>
<evidence type="ECO:0000256" key="5">
    <source>
        <dbReference type="SAM" id="Coils"/>
    </source>
</evidence>
<sequence length="1699" mass="194076">MEAREDAECDCQAAFAEAQRWVETVTGKSFGTKDFRAALENGVLLCDLINKIKPGIIKKINRLSTPIAGLDNINVFLKACENIGLKEAQLFHPGDLQDLSNRVTVKPEETNRRVKNVLITLYWLGRKAQSNPHYNGPYLNLKAFEKLLGQALTKALEESSHLNRSGRDSGYGDIWYVDRGEPFSSSTSHKRDDSFDSLDSLGSRSSTSFSSDITLKGGSEGCDSDTDSELPFKMHDSHKDDRSYRRISVIEPKPTADFNRFLPNKNKQATYVPAPLRKKRTEKNEDNRRSWASPAFAESDGTFSSGRETNPVASCQNSRAERGLTNPAPLQMIYEYDSGSDSEDERRLPDLVMDDLANRRFLVKKSPVSSAAPGHHFVLHNDSPKSCSQESYPAGPLAAMLEPQSNRRRQRQLDTKEENKPRVNVSSELSGYFDEDEEEEIGIPNIEKDDLYFRKLSSSAANTGVAFDKFLPKFWTPEEELLWKKIRKSSFKPWYKEIQGFSQFSLLQALQKYSDYLSSETKTKIDPTSGPRLIKCKKNISFVPGCQQGDTENGYLYPDLENDDLFVRKTGAFHVNQVVLQDPRYLRKFSDREPLLEGEIILQPREGQPVIPDLEKDDMIFRKIVSQKKEVPLSGAPDKYHPALFPDPWSLPEEVRSKFLCLLEKNAPPEERKNNGRVLSPSSRHKKDDMLTRKIDSWKVGSNVQPVNFIPGPCSEEDWKKWEAIREASKVRHKKRQLVERLLQKLSDEQGSKSLNDVSVEEMQSLRKIRYEELQKIKEQLHEQDMKWQEDLAKWKNRRKSFTSELQKKKEEREEIERRASEVSGRRTKSLKEMHQEREDKDEDFYGQRKYEHRWTYSLNDDVFSEEKAPSTRSAARDYLLEEDSSYKTKDGESAYAAQPRKENLTESSAAREAPAPPKALAEEQSSALLSTRYSVNAQTGSAQVSASLPRSYQKADTSRLTSVVTPRPFGVQSRGISSLPRSFTMDDTQKYNGEVEKAKRTQTLFTSSSFSQPDSAQPLSTSAFRSRENVTRPEPEDSKSLEQYSELRISINQRPGHSRSFGFTTNWSSSGAFVQTVEEGSPAALCQLHVDDEIIAINGTKVSRMDYSQWEEAISRALETGNLVMDVRRYGKNGTSENKWIDATSGEYISNVSTTSTKRDFSSNLQSSDTETKLINGMQGNLGSSEQRGGPEPAMPDLPVPSISAPSRRVWDQEEERKRQEKWQKEQDRLLQEKYKREQEKLREEWLRAKQEAEKESSKYFDEEQTVLTLNTTSVTARAPSVSSWRASPEARTPEEPEGDGGSNLADRLLGEEEERRRLQEERRIQEEAALRFEQERELQELELERQRKEREQQRTEEQRRRAEMEEQRRQAEMEEQRRQAERQREVSVEMPQYQRHYERYEVSKTIEDRAGQPLIDRHYERYEVSKTIEEPGQSFTDRNKSKSTSELNEFNTIRNGTQSKYSERPWNTSDSQKKPQKEQNLSAAELERQQILQEMRKKTSLHTDSSWIRQRSSSIHKEPVSLYSNSMRRGESLDNLDSSRTSSWRHHSRLSQSTSSSSLSSSQDSSRPVSTSNRAYMCTPSSSKASPVATSPRAPSVPQAAPRAQSPLSASQPGSQTRSRSVSGKKICSYCNNVLGKGAAMIIESLGLCYHLHCFKCVACECDLGGSRSGAEVRIRNNKLFCNDCYIRFKTGQPTSM</sequence>
<proteinExistence type="predicted"/>
<reference evidence="10 11" key="1">
    <citation type="submission" date="2016-02" db="EMBL/GenBank/DDBJ databases">
        <title>Band-tailed pigeon sequencing and assembly.</title>
        <authorList>
            <person name="Soares A.E."/>
            <person name="Novak B.J."/>
            <person name="Rice E.S."/>
            <person name="O'Connell B."/>
            <person name="Chang D."/>
            <person name="Weber S."/>
            <person name="Shapiro B."/>
        </authorList>
    </citation>
    <scope>NUCLEOTIDE SEQUENCE [LARGE SCALE GENOMIC DNA]</scope>
    <source>
        <strain evidence="10">BTP2013</strain>
        <tissue evidence="10">Blood</tissue>
    </source>
</reference>
<protein>
    <submittedName>
        <fullName evidence="10">LIM domain only protein 7 isoform C</fullName>
    </submittedName>
</protein>
<feature type="compositionally biased region" description="Basic and acidic residues" evidence="6">
    <location>
        <begin position="230"/>
        <end position="243"/>
    </location>
</feature>
<keyword evidence="11" id="KW-1185">Reference proteome</keyword>
<dbReference type="InterPro" id="IPR029978">
    <property type="entry name" value="LMO-7"/>
</dbReference>
<dbReference type="SMART" id="SM00132">
    <property type="entry name" value="LIM"/>
    <property type="match status" value="1"/>
</dbReference>
<evidence type="ECO:0000256" key="3">
    <source>
        <dbReference type="ARBA" id="ARBA00023038"/>
    </source>
</evidence>
<dbReference type="PROSITE" id="PS50106">
    <property type="entry name" value="PDZ"/>
    <property type="match status" value="1"/>
</dbReference>
<feature type="compositionally biased region" description="Polar residues" evidence="6">
    <location>
        <begin position="1608"/>
        <end position="1622"/>
    </location>
</feature>
<keyword evidence="3 4" id="KW-0440">LIM domain</keyword>
<dbReference type="InterPro" id="IPR036872">
    <property type="entry name" value="CH_dom_sf"/>
</dbReference>
<feature type="coiled-coil region" evidence="5">
    <location>
        <begin position="1214"/>
        <end position="1257"/>
    </location>
</feature>
<evidence type="ECO:0000259" key="9">
    <source>
        <dbReference type="PROSITE" id="PS50106"/>
    </source>
</evidence>
<dbReference type="Gene3D" id="1.10.418.10">
    <property type="entry name" value="Calponin-like domain"/>
    <property type="match status" value="1"/>
</dbReference>
<dbReference type="InterPro" id="IPR031865">
    <property type="entry name" value="DUF4757"/>
</dbReference>
<dbReference type="InterPro" id="IPR003096">
    <property type="entry name" value="SM22_calponin"/>
</dbReference>
<dbReference type="GO" id="GO:0030155">
    <property type="term" value="P:regulation of cell adhesion"/>
    <property type="evidence" value="ECO:0007669"/>
    <property type="project" value="InterPro"/>
</dbReference>
<dbReference type="PANTHER" id="PTHR46767">
    <property type="entry name" value="LIM DOMAIN ONLY PROTEIN 7"/>
    <property type="match status" value="1"/>
</dbReference>
<feature type="region of interest" description="Disordered" evidence="6">
    <location>
        <begin position="183"/>
        <end position="243"/>
    </location>
</feature>
<feature type="region of interest" description="Disordered" evidence="6">
    <location>
        <begin position="403"/>
        <end position="425"/>
    </location>
</feature>
<feature type="domain" description="PDZ" evidence="9">
    <location>
        <begin position="1049"/>
        <end position="1130"/>
    </location>
</feature>
<dbReference type="PANTHER" id="PTHR46767:SF1">
    <property type="entry name" value="LIM DOMAIN ONLY PROTEIN 7"/>
    <property type="match status" value="1"/>
</dbReference>
<feature type="region of interest" description="Disordered" evidence="6">
    <location>
        <begin position="1531"/>
        <end position="1622"/>
    </location>
</feature>
<feature type="region of interest" description="Disordered" evidence="6">
    <location>
        <begin position="669"/>
        <end position="688"/>
    </location>
</feature>
<feature type="compositionally biased region" description="Basic and acidic residues" evidence="6">
    <location>
        <begin position="1310"/>
        <end position="1322"/>
    </location>
</feature>
<dbReference type="CDD" id="cd08368">
    <property type="entry name" value="LIM"/>
    <property type="match status" value="1"/>
</dbReference>
<evidence type="ECO:0000313" key="11">
    <source>
        <dbReference type="Proteomes" id="UP000190648"/>
    </source>
</evidence>
<dbReference type="Pfam" id="PF15949">
    <property type="entry name" value="DUF4757"/>
    <property type="match status" value="2"/>
</dbReference>
<feature type="compositionally biased region" description="Polar residues" evidence="6">
    <location>
        <begin position="1581"/>
        <end position="1591"/>
    </location>
</feature>
<dbReference type="Proteomes" id="UP000190648">
    <property type="component" value="Unassembled WGS sequence"/>
</dbReference>
<feature type="compositionally biased region" description="Low complexity" evidence="6">
    <location>
        <begin position="911"/>
        <end position="924"/>
    </location>
</feature>
<feature type="compositionally biased region" description="Basic and acidic residues" evidence="6">
    <location>
        <begin position="1026"/>
        <end position="1041"/>
    </location>
</feature>
<dbReference type="SUPFAM" id="SSF50156">
    <property type="entry name" value="PDZ domain-like"/>
    <property type="match status" value="1"/>
</dbReference>
<gene>
    <name evidence="10" type="primary">LMO7</name>
    <name evidence="10" type="ORF">AV530_016940</name>
</gene>
<evidence type="ECO:0000259" key="8">
    <source>
        <dbReference type="PROSITE" id="PS50023"/>
    </source>
</evidence>
<feature type="compositionally biased region" description="Basic and acidic residues" evidence="6">
    <location>
        <begin position="411"/>
        <end position="421"/>
    </location>
</feature>
<evidence type="ECO:0000256" key="6">
    <source>
        <dbReference type="SAM" id="MobiDB-lite"/>
    </source>
</evidence>
<feature type="region of interest" description="Disordered" evidence="6">
    <location>
        <begin position="862"/>
        <end position="926"/>
    </location>
</feature>
<dbReference type="SMART" id="SM00228">
    <property type="entry name" value="PDZ"/>
    <property type="match status" value="1"/>
</dbReference>
<dbReference type="GO" id="GO:0023051">
    <property type="term" value="P:regulation of signaling"/>
    <property type="evidence" value="ECO:0007669"/>
    <property type="project" value="InterPro"/>
</dbReference>
<feature type="compositionally biased region" description="Polar residues" evidence="6">
    <location>
        <begin position="1272"/>
        <end position="1287"/>
    </location>
</feature>
<dbReference type="PROSITE" id="PS50021">
    <property type="entry name" value="CH"/>
    <property type="match status" value="1"/>
</dbReference>
<keyword evidence="5" id="KW-0175">Coiled coil</keyword>
<feature type="domain" description="LIM zinc-binding" evidence="8">
    <location>
        <begin position="1628"/>
        <end position="1694"/>
    </location>
</feature>
<evidence type="ECO:0000256" key="4">
    <source>
        <dbReference type="PROSITE-ProRule" id="PRU00125"/>
    </source>
</evidence>
<dbReference type="InterPro" id="IPR001478">
    <property type="entry name" value="PDZ"/>
</dbReference>
<feature type="compositionally biased region" description="Polar residues" evidence="6">
    <location>
        <begin position="1444"/>
        <end position="1472"/>
    </location>
</feature>
<dbReference type="OrthoDB" id="15627at2759"/>
<dbReference type="Pfam" id="PF00412">
    <property type="entry name" value="LIM"/>
    <property type="match status" value="1"/>
</dbReference>
<evidence type="ECO:0000256" key="1">
    <source>
        <dbReference type="ARBA" id="ARBA00022723"/>
    </source>
</evidence>
<dbReference type="FunFam" id="1.10.418.10:FF:000038">
    <property type="entry name" value="LIM and calponin homology domains-containing protein 1"/>
    <property type="match status" value="1"/>
</dbReference>
<dbReference type="Gene3D" id="2.10.110.10">
    <property type="entry name" value="Cysteine Rich Protein"/>
    <property type="match status" value="1"/>
</dbReference>
<feature type="region of interest" description="Disordered" evidence="6">
    <location>
        <begin position="1345"/>
        <end position="1392"/>
    </location>
</feature>
<dbReference type="SMART" id="SM00033">
    <property type="entry name" value="CH"/>
    <property type="match status" value="1"/>
</dbReference>
<accession>A0A1V4J454</accession>
<feature type="compositionally biased region" description="Basic and acidic residues" evidence="6">
    <location>
        <begin position="865"/>
        <end position="893"/>
    </location>
</feature>
<dbReference type="PRINTS" id="PR00888">
    <property type="entry name" value="SM22CALPONIN"/>
</dbReference>
<feature type="region of interest" description="Disordered" evidence="6">
    <location>
        <begin position="1424"/>
        <end position="1486"/>
    </location>
</feature>